<gene>
    <name evidence="3" type="ORF">SAMN04487991_0503</name>
</gene>
<dbReference type="OrthoDB" id="7846225at2"/>
<dbReference type="EMBL" id="FORH01000001">
    <property type="protein sequence ID" value="SFI64983.1"/>
    <property type="molecule type" value="Genomic_DNA"/>
</dbReference>
<organism evidence="3 4">
    <name type="scientific">Celeribacter neptunius</name>
    <dbReference type="NCBI Taxonomy" id="588602"/>
    <lineage>
        <taxon>Bacteria</taxon>
        <taxon>Pseudomonadati</taxon>
        <taxon>Pseudomonadota</taxon>
        <taxon>Alphaproteobacteria</taxon>
        <taxon>Rhodobacterales</taxon>
        <taxon>Roseobacteraceae</taxon>
        <taxon>Celeribacter</taxon>
    </lineage>
</organism>
<feature type="domain" description="Surface lipoprotein assembly modifier C-terminal" evidence="2">
    <location>
        <begin position="130"/>
        <end position="411"/>
    </location>
</feature>
<evidence type="ECO:0000256" key="1">
    <source>
        <dbReference type="SAM" id="SignalP"/>
    </source>
</evidence>
<dbReference type="STRING" id="588602.SAMN04487991_0503"/>
<proteinExistence type="predicted"/>
<dbReference type="InterPro" id="IPR011990">
    <property type="entry name" value="TPR-like_helical_dom_sf"/>
</dbReference>
<feature type="signal peptide" evidence="1">
    <location>
        <begin position="1"/>
        <end position="33"/>
    </location>
</feature>
<dbReference type="Gene3D" id="1.25.40.10">
    <property type="entry name" value="Tetratricopeptide repeat domain"/>
    <property type="match status" value="1"/>
</dbReference>
<reference evidence="4" key="1">
    <citation type="submission" date="2016-10" db="EMBL/GenBank/DDBJ databases">
        <authorList>
            <person name="Varghese N."/>
            <person name="Submissions S."/>
        </authorList>
    </citation>
    <scope>NUCLEOTIDE SEQUENCE [LARGE SCALE GENOMIC DNA]</scope>
    <source>
        <strain evidence="4">DSM 26471</strain>
    </source>
</reference>
<name>A0A1I3JXN5_9RHOB</name>
<dbReference type="Pfam" id="PF04575">
    <property type="entry name" value="SlipAM"/>
    <property type="match status" value="1"/>
</dbReference>
<protein>
    <recommendedName>
        <fullName evidence="2">Surface lipoprotein assembly modifier C-terminal domain-containing protein</fullName>
    </recommendedName>
</protein>
<dbReference type="AlphaFoldDB" id="A0A1I3JXN5"/>
<dbReference type="SUPFAM" id="SSF48452">
    <property type="entry name" value="TPR-like"/>
    <property type="match status" value="1"/>
</dbReference>
<accession>A0A1I3JXN5</accession>
<evidence type="ECO:0000259" key="2">
    <source>
        <dbReference type="Pfam" id="PF04575"/>
    </source>
</evidence>
<evidence type="ECO:0000313" key="3">
    <source>
        <dbReference type="EMBL" id="SFI64983.1"/>
    </source>
</evidence>
<keyword evidence="4" id="KW-1185">Reference proteome</keyword>
<dbReference type="Proteomes" id="UP000199630">
    <property type="component" value="Unassembled WGS sequence"/>
</dbReference>
<evidence type="ECO:0000313" key="4">
    <source>
        <dbReference type="Proteomes" id="UP000199630"/>
    </source>
</evidence>
<sequence length="418" mass="46639">MRRTPSRQRYLIRQALYRTLLLIFLSHAQVASAEATLSVPETYELLIQKGRAVLTEGAPAKSVSYFAKAWHLAPTDPTAQLAIAEAWAQAGQQRRAEAFLRHLLADPTQQENAALYLAALSELARRYPLQFSASFALLPSTNIKNTSSEPYFDTLWGRFLIDDGGKETSGVGVEAAAQLLYRRPISHGLSVELGSSLRRIWYPEPELRYWRGRLSVDLKSDVQASSFRAGLHADRVYYSEVEEPSSDRLSTGLHGSWSRRLSGAETLSASGVIEYRDYLDKDTLSGRYGSLGLGWSKRVMATGGLTLGGTLERSTPSLEYHRYWGASLRAGYNFDLSDTLRAGVDFGATLRQYDTAFPSVDFARRDEIYRIGVSLSSSRIKIMGSTPKLSCSYKVQTSNIALYSSETTDCRIGWNYRF</sequence>
<feature type="chain" id="PRO_5011635695" description="Surface lipoprotein assembly modifier C-terminal domain-containing protein" evidence="1">
    <location>
        <begin position="34"/>
        <end position="418"/>
    </location>
</feature>
<keyword evidence="1" id="KW-0732">Signal</keyword>
<dbReference type="InterPro" id="IPR007655">
    <property type="entry name" value="Slam_C"/>
</dbReference>